<evidence type="ECO:0000313" key="1">
    <source>
        <dbReference type="EMBL" id="QJR29756.1"/>
    </source>
</evidence>
<dbReference type="EMBL" id="CP053084">
    <property type="protein sequence ID" value="QJR29756.1"/>
    <property type="molecule type" value="Genomic_DNA"/>
</dbReference>
<organism evidence="1 2">
    <name type="scientific">Limnobacter profundi</name>
    <dbReference type="NCBI Taxonomy" id="2732163"/>
    <lineage>
        <taxon>Bacteria</taxon>
        <taxon>Pseudomonadati</taxon>
        <taxon>Pseudomonadota</taxon>
        <taxon>Betaproteobacteria</taxon>
        <taxon>Burkholderiales</taxon>
        <taxon>Burkholderiaceae</taxon>
        <taxon>Limnobacter</taxon>
    </lineage>
</organism>
<sequence length="227" mass="25837">MNTPYIAVQIKEDVYTQMKALHQRASKPISDEDKALGADLLAQTYVQLLDTCFTHLLDELNKTQPDKMLQDASKVIHKVQSEAQHYIGWLIKFIANKRVPPVIHHFHDMVHILNLTGQEHPYIVIPVTTTYAENASNVMNALAQRDDTRIEEGVELLIEAIETALVPLVYTPKDLMGFNFVISKTINGVINVLHTLFKHTLRKLPPHINIESYPAIAAHFETFLIRK</sequence>
<gene>
    <name evidence="1" type="ORF">HKT17_08540</name>
</gene>
<proteinExistence type="predicted"/>
<protein>
    <submittedName>
        <fullName evidence="1">Uncharacterized protein</fullName>
    </submittedName>
</protein>
<dbReference type="RefSeq" id="WP_171099308.1">
    <property type="nucleotide sequence ID" value="NZ_CP053084.1"/>
</dbReference>
<name>A0ABX6N5S5_9BURK</name>
<dbReference type="Proteomes" id="UP000501130">
    <property type="component" value="Chromosome"/>
</dbReference>
<reference evidence="1 2" key="1">
    <citation type="submission" date="2020-05" db="EMBL/GenBank/DDBJ databases">
        <title>Compete genome of Limnobacter sp. SAORIC-580.</title>
        <authorList>
            <person name="Song J."/>
            <person name="Cho J.-C."/>
        </authorList>
    </citation>
    <scope>NUCLEOTIDE SEQUENCE [LARGE SCALE GENOMIC DNA]</scope>
    <source>
        <strain evidence="1 2">SAORIC-580</strain>
    </source>
</reference>
<evidence type="ECO:0000313" key="2">
    <source>
        <dbReference type="Proteomes" id="UP000501130"/>
    </source>
</evidence>
<accession>A0ABX6N5S5</accession>
<keyword evidence="2" id="KW-1185">Reference proteome</keyword>